<name>A0A8B6UP62_9PSED</name>
<dbReference type="EMBL" id="CP072011">
    <property type="protein sequence ID" value="QTH13689.1"/>
    <property type="molecule type" value="Genomic_DNA"/>
</dbReference>
<evidence type="ECO:0000313" key="2">
    <source>
        <dbReference type="Proteomes" id="UP000663914"/>
    </source>
</evidence>
<dbReference type="AlphaFoldDB" id="A0A8B6UP62"/>
<evidence type="ECO:0000313" key="1">
    <source>
        <dbReference type="EMBL" id="QTH13689.1"/>
    </source>
</evidence>
<protein>
    <submittedName>
        <fullName evidence="1">TIGR02646 family protein</fullName>
    </submittedName>
</protein>
<sequence length="196" mass="21793">MIELVHNPVTPKALHDFLITHPQAGPADFNNRAFGPVKSQVKASLHADQGGLCAYCEVPLAPTEGQIDHIKPKAGPNAHPHLTFAYTNYAHGCIRRDGCGQKKKDGVLPIEPSVGCNEMFSLTSDGALEPMPLLTKNEKHRVRQTRDMLGLQSPTLVNEREKWIKVLVAVMKEDASAADEFMRTIPFRHILLRLFR</sequence>
<reference evidence="1" key="2">
    <citation type="submission" date="2021-03" db="EMBL/GenBank/DDBJ databases">
        <authorList>
            <person name="Valentovich L.N."/>
            <person name="Akhremchuk A.E."/>
            <person name="Miamin V.E."/>
        </authorList>
    </citation>
    <scope>NUCLEOTIDE SEQUENCE</scope>
    <source>
        <strain evidence="1">3prime</strain>
    </source>
</reference>
<accession>A0A8B6UP62</accession>
<dbReference type="NCBIfam" id="TIGR02646">
    <property type="entry name" value="retron system putative HNH endonuclease"/>
    <property type="match status" value="1"/>
</dbReference>
<proteinExistence type="predicted"/>
<dbReference type="InterPro" id="IPR013467">
    <property type="entry name" value="HNH78-like"/>
</dbReference>
<dbReference type="GeneID" id="55645112"/>
<dbReference type="KEGG" id="pcg:AXG94_12065"/>
<reference evidence="1" key="1">
    <citation type="book" date="2019" name="MICROBIAL BIOTECHNOLOGY" publisher="Unknown Publisher">
        <title>Optimization of recombineering for directed mutagenesis of bacteria Pseudomonas corrugata 3'.</title>
        <authorList>
            <person name="Buinitskaja S.V."/>
            <person name="Pilipenok N."/>
            <person name="Valentovich L.N."/>
        </authorList>
    </citation>
    <scope>NUCLEOTIDE SEQUENCE</scope>
    <source>
        <strain evidence="1">3prime</strain>
    </source>
</reference>
<dbReference type="Proteomes" id="UP000663914">
    <property type="component" value="Chromosome"/>
</dbReference>
<gene>
    <name evidence="1" type="ORF">C4C32_24600</name>
</gene>
<dbReference type="RefSeq" id="WP_053191416.1">
    <property type="nucleotide sequence ID" value="NZ_CP014262.1"/>
</dbReference>
<organism evidence="1 2">
    <name type="scientific">Pseudomonas corrugata</name>
    <dbReference type="NCBI Taxonomy" id="47879"/>
    <lineage>
        <taxon>Bacteria</taxon>
        <taxon>Pseudomonadati</taxon>
        <taxon>Pseudomonadota</taxon>
        <taxon>Gammaproteobacteria</taxon>
        <taxon>Pseudomonadales</taxon>
        <taxon>Pseudomonadaceae</taxon>
        <taxon>Pseudomonas</taxon>
    </lineage>
</organism>
<dbReference type="Gene3D" id="1.10.30.50">
    <property type="match status" value="1"/>
</dbReference>
<dbReference type="OrthoDB" id="9816185at2"/>